<keyword evidence="3 6" id="KW-0812">Transmembrane</keyword>
<gene>
    <name evidence="7" type="ORF">DENIS_4281</name>
</gene>
<feature type="transmembrane region" description="Helical" evidence="6">
    <location>
        <begin position="226"/>
        <end position="244"/>
    </location>
</feature>
<accession>A0A401G240</accession>
<keyword evidence="4 6" id="KW-1133">Transmembrane helix</keyword>
<evidence type="ECO:0000313" key="7">
    <source>
        <dbReference type="EMBL" id="GBC63287.1"/>
    </source>
</evidence>
<dbReference type="Pfam" id="PF12679">
    <property type="entry name" value="ABC2_membrane_2"/>
    <property type="match status" value="1"/>
</dbReference>
<dbReference type="InterPro" id="IPR051449">
    <property type="entry name" value="ABC-2_transporter_component"/>
</dbReference>
<evidence type="ECO:0000256" key="6">
    <source>
        <dbReference type="SAM" id="Phobius"/>
    </source>
</evidence>
<feature type="transmembrane region" description="Helical" evidence="6">
    <location>
        <begin position="136"/>
        <end position="155"/>
    </location>
</feature>
<evidence type="ECO:0000256" key="2">
    <source>
        <dbReference type="ARBA" id="ARBA00022475"/>
    </source>
</evidence>
<feature type="transmembrane region" description="Helical" evidence="6">
    <location>
        <begin position="107"/>
        <end position="130"/>
    </location>
</feature>
<sequence length="249" mass="28008">MNTQMMISQVRAIFKREISGYFGSSVAYVFIAIFLLLLGFFTFYVSQFYEAGQADLRAFFEWHPWIYMFLIPAVAMRLWAEERRMGTLELILTFPITVGEAIIGKFLAAWAFIGISLLLTFPMVLTVMYLGNPDPGAIFCGYIGSFLMAGAFLSVGSMTSSLTRSQVISFILAVVICLFFILAGYPPVTGVLSGWAPRWLIDIVSNLSFLSHYMSMQRGVIDLRDVIYYVSVISFMLFANAIIIQNRKG</sequence>
<dbReference type="PANTHER" id="PTHR30294:SF29">
    <property type="entry name" value="MULTIDRUG ABC TRANSPORTER PERMEASE YBHS-RELATED"/>
    <property type="match status" value="1"/>
</dbReference>
<evidence type="ECO:0000256" key="1">
    <source>
        <dbReference type="ARBA" id="ARBA00004651"/>
    </source>
</evidence>
<dbReference type="OrthoDB" id="9794512at2"/>
<dbReference type="RefSeq" id="WP_124330374.1">
    <property type="nucleotide sequence ID" value="NZ_BEXT01000001.1"/>
</dbReference>
<evidence type="ECO:0000256" key="5">
    <source>
        <dbReference type="ARBA" id="ARBA00023136"/>
    </source>
</evidence>
<proteinExistence type="predicted"/>
<feature type="transmembrane region" description="Helical" evidence="6">
    <location>
        <begin position="167"/>
        <end position="185"/>
    </location>
</feature>
<reference evidence="8" key="1">
    <citation type="submission" date="2017-11" db="EMBL/GenBank/DDBJ databases">
        <authorList>
            <person name="Watanabe M."/>
            <person name="Kojima H."/>
        </authorList>
    </citation>
    <scope>NUCLEOTIDE SEQUENCE [LARGE SCALE GENOMIC DNA]</scope>
    <source>
        <strain evidence="8">Tokyo 01</strain>
    </source>
</reference>
<dbReference type="PANTHER" id="PTHR30294">
    <property type="entry name" value="MEMBRANE COMPONENT OF ABC TRANSPORTER YHHJ-RELATED"/>
    <property type="match status" value="1"/>
</dbReference>
<comment type="subcellular location">
    <subcellularLocation>
        <location evidence="1">Cell membrane</location>
        <topology evidence="1">Multi-pass membrane protein</topology>
    </subcellularLocation>
</comment>
<keyword evidence="5 6" id="KW-0472">Membrane</keyword>
<dbReference type="EMBL" id="BEXT01000001">
    <property type="protein sequence ID" value="GBC63287.1"/>
    <property type="molecule type" value="Genomic_DNA"/>
</dbReference>
<reference evidence="8" key="2">
    <citation type="submission" date="2019-01" db="EMBL/GenBank/DDBJ databases">
        <title>Genome sequence of Desulfonema ishimotonii strain Tokyo 01.</title>
        <authorList>
            <person name="Fukui M."/>
        </authorList>
    </citation>
    <scope>NUCLEOTIDE SEQUENCE [LARGE SCALE GENOMIC DNA]</scope>
    <source>
        <strain evidence="8">Tokyo 01</strain>
    </source>
</reference>
<evidence type="ECO:0000256" key="4">
    <source>
        <dbReference type="ARBA" id="ARBA00022989"/>
    </source>
</evidence>
<evidence type="ECO:0000256" key="3">
    <source>
        <dbReference type="ARBA" id="ARBA00022692"/>
    </source>
</evidence>
<feature type="transmembrane region" description="Helical" evidence="6">
    <location>
        <begin position="21"/>
        <end position="44"/>
    </location>
</feature>
<organism evidence="7 8">
    <name type="scientific">Desulfonema ishimotonii</name>
    <dbReference type="NCBI Taxonomy" id="45657"/>
    <lineage>
        <taxon>Bacteria</taxon>
        <taxon>Pseudomonadati</taxon>
        <taxon>Thermodesulfobacteriota</taxon>
        <taxon>Desulfobacteria</taxon>
        <taxon>Desulfobacterales</taxon>
        <taxon>Desulfococcaceae</taxon>
        <taxon>Desulfonema</taxon>
    </lineage>
</organism>
<keyword evidence="2" id="KW-1003">Cell membrane</keyword>
<dbReference type="AlphaFoldDB" id="A0A401G240"/>
<feature type="transmembrane region" description="Helical" evidence="6">
    <location>
        <begin position="64"/>
        <end position="80"/>
    </location>
</feature>
<name>A0A401G240_9BACT</name>
<dbReference type="GO" id="GO:0005886">
    <property type="term" value="C:plasma membrane"/>
    <property type="evidence" value="ECO:0007669"/>
    <property type="project" value="UniProtKB-SubCell"/>
</dbReference>
<evidence type="ECO:0000313" key="8">
    <source>
        <dbReference type="Proteomes" id="UP000288096"/>
    </source>
</evidence>
<dbReference type="GO" id="GO:0140359">
    <property type="term" value="F:ABC-type transporter activity"/>
    <property type="evidence" value="ECO:0007669"/>
    <property type="project" value="InterPro"/>
</dbReference>
<dbReference type="Proteomes" id="UP000288096">
    <property type="component" value="Unassembled WGS sequence"/>
</dbReference>
<keyword evidence="8" id="KW-1185">Reference proteome</keyword>
<comment type="caution">
    <text evidence="7">The sequence shown here is derived from an EMBL/GenBank/DDBJ whole genome shotgun (WGS) entry which is preliminary data.</text>
</comment>
<protein>
    <submittedName>
        <fullName evidence="7">ABC transporter permease</fullName>
    </submittedName>
</protein>